<dbReference type="InterPro" id="IPR039997">
    <property type="entry name" value="TFE"/>
</dbReference>
<dbReference type="PANTHER" id="PTHR13097:SF7">
    <property type="entry name" value="GENERAL TRANSCRIPTION FACTOR IIE SUBUNIT 1"/>
    <property type="match status" value="1"/>
</dbReference>
<evidence type="ECO:0000259" key="1">
    <source>
        <dbReference type="SMART" id="SM00531"/>
    </source>
</evidence>
<accession>A0ABD1PGD5</accession>
<dbReference type="Gene3D" id="3.30.40.10">
    <property type="entry name" value="Zinc/RING finger domain, C3HC4 (zinc finger)"/>
    <property type="match status" value="1"/>
</dbReference>
<feature type="domain" description="Transcription initiation factor IIE subunit alpha N-terminal" evidence="1">
    <location>
        <begin position="2"/>
        <end position="124"/>
    </location>
</feature>
<dbReference type="EMBL" id="JBFOLJ010000020">
    <property type="protein sequence ID" value="KAL2462973.1"/>
    <property type="molecule type" value="Genomic_DNA"/>
</dbReference>
<sequence>MSMIREYNVGEGIRRNEESKKPEYEKIANYLHFLNWSGIKCDGIVWSLIYDAVRYRLHHMKKKLKDELESKKVQEYICPNCSKRCTALDALQLISPDDEDFHCERCNGVLVAESEKQAAQELGDSAMKNQKICYKRWRFVLFLIHISRGMEQLKPLMDQLAIVKDLPIPEFRSFHELEANANGDSTIPRQHDSYVDSDFAAEVQTKCITDSLDSISPIMLSEV</sequence>
<dbReference type="InterPro" id="IPR002853">
    <property type="entry name" value="TFIIE_asu"/>
</dbReference>
<dbReference type="PANTHER" id="PTHR13097">
    <property type="entry name" value="TRANSCRIPTION INITIATION FACTOR IIE, ALPHA SUBUNIT"/>
    <property type="match status" value="1"/>
</dbReference>
<comment type="caution">
    <text evidence="2">The sequence shown here is derived from an EMBL/GenBank/DDBJ whole genome shotgun (WGS) entry which is preliminary data.</text>
</comment>
<keyword evidence="3" id="KW-1185">Reference proteome</keyword>
<proteinExistence type="predicted"/>
<dbReference type="SUPFAM" id="SSF57783">
    <property type="entry name" value="Zinc beta-ribbon"/>
    <property type="match status" value="1"/>
</dbReference>
<dbReference type="SMART" id="SM00531">
    <property type="entry name" value="TFIIE"/>
    <property type="match status" value="1"/>
</dbReference>
<dbReference type="InterPro" id="IPR013083">
    <property type="entry name" value="Znf_RING/FYVE/PHD"/>
</dbReference>
<gene>
    <name evidence="2" type="ORF">Fot_54210</name>
</gene>
<organism evidence="2 3">
    <name type="scientific">Forsythia ovata</name>
    <dbReference type="NCBI Taxonomy" id="205694"/>
    <lineage>
        <taxon>Eukaryota</taxon>
        <taxon>Viridiplantae</taxon>
        <taxon>Streptophyta</taxon>
        <taxon>Embryophyta</taxon>
        <taxon>Tracheophyta</taxon>
        <taxon>Spermatophyta</taxon>
        <taxon>Magnoliopsida</taxon>
        <taxon>eudicotyledons</taxon>
        <taxon>Gunneridae</taxon>
        <taxon>Pentapetalae</taxon>
        <taxon>asterids</taxon>
        <taxon>lamiids</taxon>
        <taxon>Lamiales</taxon>
        <taxon>Oleaceae</taxon>
        <taxon>Forsythieae</taxon>
        <taxon>Forsythia</taxon>
    </lineage>
</organism>
<reference evidence="3" key="1">
    <citation type="submission" date="2024-07" db="EMBL/GenBank/DDBJ databases">
        <title>Two chromosome-level genome assemblies of Korean endemic species Abeliophyllum distichum and Forsythia ovata (Oleaceae).</title>
        <authorList>
            <person name="Jang H."/>
        </authorList>
    </citation>
    <scope>NUCLEOTIDE SEQUENCE [LARGE SCALE GENOMIC DNA]</scope>
</reference>
<protein>
    <submittedName>
        <fullName evidence="2">Transcription initiation factor IIE subunit alpha</fullName>
    </submittedName>
</protein>
<evidence type="ECO:0000313" key="2">
    <source>
        <dbReference type="EMBL" id="KAL2462973.1"/>
    </source>
</evidence>
<dbReference type="AlphaFoldDB" id="A0ABD1PGD5"/>
<dbReference type="Proteomes" id="UP001604277">
    <property type="component" value="Unassembled WGS sequence"/>
</dbReference>
<name>A0ABD1PGD5_9LAMI</name>
<evidence type="ECO:0000313" key="3">
    <source>
        <dbReference type="Proteomes" id="UP001604277"/>
    </source>
</evidence>